<accession>A0A8X7BRR9</accession>
<name>A0A8X7BRR9_9ARAC</name>
<dbReference type="Proteomes" id="UP000886998">
    <property type="component" value="Unassembled WGS sequence"/>
</dbReference>
<reference evidence="1" key="1">
    <citation type="submission" date="2020-08" db="EMBL/GenBank/DDBJ databases">
        <title>Multicomponent nature underlies the extraordinary mechanical properties of spider dragline silk.</title>
        <authorList>
            <person name="Kono N."/>
            <person name="Nakamura H."/>
            <person name="Mori M."/>
            <person name="Yoshida Y."/>
            <person name="Ohtoshi R."/>
            <person name="Malay A.D."/>
            <person name="Moran D.A.P."/>
            <person name="Tomita M."/>
            <person name="Numata K."/>
            <person name="Arakawa K."/>
        </authorList>
    </citation>
    <scope>NUCLEOTIDE SEQUENCE</scope>
</reference>
<organism evidence="1 2">
    <name type="scientific">Trichonephila inaurata madagascariensis</name>
    <dbReference type="NCBI Taxonomy" id="2747483"/>
    <lineage>
        <taxon>Eukaryota</taxon>
        <taxon>Metazoa</taxon>
        <taxon>Ecdysozoa</taxon>
        <taxon>Arthropoda</taxon>
        <taxon>Chelicerata</taxon>
        <taxon>Arachnida</taxon>
        <taxon>Araneae</taxon>
        <taxon>Araneomorphae</taxon>
        <taxon>Entelegynae</taxon>
        <taxon>Araneoidea</taxon>
        <taxon>Nephilidae</taxon>
        <taxon>Trichonephila</taxon>
        <taxon>Trichonephila inaurata</taxon>
    </lineage>
</organism>
<gene>
    <name evidence="1" type="ORF">TNIN_42751</name>
</gene>
<protein>
    <submittedName>
        <fullName evidence="1">Uncharacterized protein</fullName>
    </submittedName>
</protein>
<dbReference type="AlphaFoldDB" id="A0A8X7BRR9"/>
<evidence type="ECO:0000313" key="2">
    <source>
        <dbReference type="Proteomes" id="UP000886998"/>
    </source>
</evidence>
<sequence length="78" mass="8827">MQLIKVNLDSSLDSSLLHSSTHLKYNFEVTPTMGLTAVGSAVRREVGFCNQRLMGCSSTMETKQIYFLMDGIYRLIDY</sequence>
<comment type="caution">
    <text evidence="1">The sequence shown here is derived from an EMBL/GenBank/DDBJ whole genome shotgun (WGS) entry which is preliminary data.</text>
</comment>
<dbReference type="EMBL" id="BMAV01001531">
    <property type="protein sequence ID" value="GFY39799.1"/>
    <property type="molecule type" value="Genomic_DNA"/>
</dbReference>
<proteinExistence type="predicted"/>
<evidence type="ECO:0000313" key="1">
    <source>
        <dbReference type="EMBL" id="GFY39799.1"/>
    </source>
</evidence>
<keyword evidence="2" id="KW-1185">Reference proteome</keyword>